<dbReference type="EMBL" id="OW152816">
    <property type="protein sequence ID" value="CAH2067474.1"/>
    <property type="molecule type" value="Genomic_DNA"/>
</dbReference>
<sequence length="135" mass="15019">MTLKQNPKLWKVNFQLVPSEEYRQSSNIVTFCPSDAATSDSPAASGPETWGGHPSTAQKWCAGGFARAADPDRLTGRGARREFRPRSTINMESDSVKEFKLARAVCESAVTLTGDRDRRRLDKQRDACQAKRKTT</sequence>
<feature type="region of interest" description="Disordered" evidence="1">
    <location>
        <begin position="33"/>
        <end position="57"/>
    </location>
</feature>
<evidence type="ECO:0000256" key="1">
    <source>
        <dbReference type="SAM" id="MobiDB-lite"/>
    </source>
</evidence>
<feature type="non-terminal residue" evidence="2">
    <location>
        <position position="135"/>
    </location>
</feature>
<name>A0ABN8IVB1_9NEOP</name>
<dbReference type="Proteomes" id="UP000837857">
    <property type="component" value="Chromosome 4"/>
</dbReference>
<accession>A0ABN8IVB1</accession>
<gene>
    <name evidence="2" type="ORF">IPOD504_LOCUS13891</name>
</gene>
<organism evidence="2 3">
    <name type="scientific">Iphiclides podalirius</name>
    <name type="common">scarce swallowtail</name>
    <dbReference type="NCBI Taxonomy" id="110791"/>
    <lineage>
        <taxon>Eukaryota</taxon>
        <taxon>Metazoa</taxon>
        <taxon>Ecdysozoa</taxon>
        <taxon>Arthropoda</taxon>
        <taxon>Hexapoda</taxon>
        <taxon>Insecta</taxon>
        <taxon>Pterygota</taxon>
        <taxon>Neoptera</taxon>
        <taxon>Endopterygota</taxon>
        <taxon>Lepidoptera</taxon>
        <taxon>Glossata</taxon>
        <taxon>Ditrysia</taxon>
        <taxon>Papilionoidea</taxon>
        <taxon>Papilionidae</taxon>
        <taxon>Papilioninae</taxon>
        <taxon>Iphiclides</taxon>
    </lineage>
</organism>
<protein>
    <submittedName>
        <fullName evidence="2">Uncharacterized protein</fullName>
    </submittedName>
</protein>
<reference evidence="2" key="1">
    <citation type="submission" date="2022-03" db="EMBL/GenBank/DDBJ databases">
        <authorList>
            <person name="Martin H S."/>
        </authorList>
    </citation>
    <scope>NUCLEOTIDE SEQUENCE</scope>
</reference>
<feature type="region of interest" description="Disordered" evidence="1">
    <location>
        <begin position="116"/>
        <end position="135"/>
    </location>
</feature>
<keyword evidence="3" id="KW-1185">Reference proteome</keyword>
<feature type="compositionally biased region" description="Low complexity" evidence="1">
    <location>
        <begin position="33"/>
        <end position="45"/>
    </location>
</feature>
<evidence type="ECO:0000313" key="2">
    <source>
        <dbReference type="EMBL" id="CAH2067474.1"/>
    </source>
</evidence>
<evidence type="ECO:0000313" key="3">
    <source>
        <dbReference type="Proteomes" id="UP000837857"/>
    </source>
</evidence>
<feature type="compositionally biased region" description="Basic and acidic residues" evidence="1">
    <location>
        <begin position="116"/>
        <end position="129"/>
    </location>
</feature>
<proteinExistence type="predicted"/>